<evidence type="ECO:0000313" key="2">
    <source>
        <dbReference type="Proteomes" id="UP000683360"/>
    </source>
</evidence>
<comment type="caution">
    <text evidence="1">The sequence shown here is derived from an EMBL/GenBank/DDBJ whole genome shotgun (WGS) entry which is preliminary data.</text>
</comment>
<dbReference type="AlphaFoldDB" id="A0A8S3T794"/>
<proteinExistence type="predicted"/>
<reference evidence="1" key="1">
    <citation type="submission" date="2021-03" db="EMBL/GenBank/DDBJ databases">
        <authorList>
            <person name="Bekaert M."/>
        </authorList>
    </citation>
    <scope>NUCLEOTIDE SEQUENCE</scope>
</reference>
<protein>
    <submittedName>
        <fullName evidence="1">RRH</fullName>
    </submittedName>
</protein>
<evidence type="ECO:0000313" key="1">
    <source>
        <dbReference type="EMBL" id="CAG2224933.1"/>
    </source>
</evidence>
<accession>A0A8S3T794</accession>
<dbReference type="SUPFAM" id="SSF81321">
    <property type="entry name" value="Family A G protein-coupled receptor-like"/>
    <property type="match status" value="1"/>
</dbReference>
<gene>
    <name evidence="1" type="ORF">MEDL_38089</name>
</gene>
<organism evidence="1 2">
    <name type="scientific">Mytilus edulis</name>
    <name type="common">Blue mussel</name>
    <dbReference type="NCBI Taxonomy" id="6550"/>
    <lineage>
        <taxon>Eukaryota</taxon>
        <taxon>Metazoa</taxon>
        <taxon>Spiralia</taxon>
        <taxon>Lophotrochozoa</taxon>
        <taxon>Mollusca</taxon>
        <taxon>Bivalvia</taxon>
        <taxon>Autobranchia</taxon>
        <taxon>Pteriomorphia</taxon>
        <taxon>Mytilida</taxon>
        <taxon>Mytiloidea</taxon>
        <taxon>Mytilidae</taxon>
        <taxon>Mytilinae</taxon>
        <taxon>Mytilus</taxon>
    </lineage>
</organism>
<keyword evidence="2" id="KW-1185">Reference proteome</keyword>
<dbReference type="EMBL" id="CAJPWZ010001825">
    <property type="protein sequence ID" value="CAG2224933.1"/>
    <property type="molecule type" value="Genomic_DNA"/>
</dbReference>
<name>A0A8S3T794_MYTED</name>
<dbReference type="Proteomes" id="UP000683360">
    <property type="component" value="Unassembled WGS sequence"/>
</dbReference>
<sequence>MFVSISSPVAIYLSLPALEAKHVSVPPSVTTYISILPSVATYVSLPSSVTTYTSLPPLVVMYVSVSHSETTYVSLPASYSFLFSSFLYEGKAQINELQHLQFSSKDNIKERNGSNKDNPVNDRYSYNCVFSLAWSPYAIHCIVSMIGWTKGMSPFVATIPALIAKSSVIYHPCIYISKNRAVKNALVLHFNCFKKSNRYPKVVNSLPLNVCGMPSPLHKNIKATDIVTVDEDVDFSNTPSTSTDTHERLCKFLLKDNKKCSV</sequence>
<dbReference type="Gene3D" id="1.20.1070.10">
    <property type="entry name" value="Rhodopsin 7-helix transmembrane proteins"/>
    <property type="match status" value="1"/>
</dbReference>
<dbReference type="OrthoDB" id="6072257at2759"/>